<dbReference type="EMBL" id="JABBWG010000004">
    <property type="protein sequence ID" value="KAG1823356.1"/>
    <property type="molecule type" value="Genomic_DNA"/>
</dbReference>
<comment type="caution">
    <text evidence="2">The sequence shown here is derived from an EMBL/GenBank/DDBJ whole genome shotgun (WGS) entry which is preliminary data.</text>
</comment>
<feature type="region of interest" description="Disordered" evidence="1">
    <location>
        <begin position="87"/>
        <end position="149"/>
    </location>
</feature>
<name>A0A9P7EJF8_9AGAM</name>
<feature type="compositionally biased region" description="Gly residues" evidence="1">
    <location>
        <begin position="134"/>
        <end position="143"/>
    </location>
</feature>
<protein>
    <submittedName>
        <fullName evidence="2">Uncharacterized protein</fullName>
    </submittedName>
</protein>
<dbReference type="AlphaFoldDB" id="A0A9P7EJF8"/>
<gene>
    <name evidence="2" type="ORF">BJ212DRAFT_1296002</name>
</gene>
<keyword evidence="3" id="KW-1185">Reference proteome</keyword>
<evidence type="ECO:0000313" key="3">
    <source>
        <dbReference type="Proteomes" id="UP000807769"/>
    </source>
</evidence>
<organism evidence="2 3">
    <name type="scientific">Suillus subaureus</name>
    <dbReference type="NCBI Taxonomy" id="48587"/>
    <lineage>
        <taxon>Eukaryota</taxon>
        <taxon>Fungi</taxon>
        <taxon>Dikarya</taxon>
        <taxon>Basidiomycota</taxon>
        <taxon>Agaricomycotina</taxon>
        <taxon>Agaricomycetes</taxon>
        <taxon>Agaricomycetidae</taxon>
        <taxon>Boletales</taxon>
        <taxon>Suillineae</taxon>
        <taxon>Suillaceae</taxon>
        <taxon>Suillus</taxon>
    </lineage>
</organism>
<feature type="compositionally biased region" description="Basic residues" evidence="1">
    <location>
        <begin position="102"/>
        <end position="111"/>
    </location>
</feature>
<proteinExistence type="predicted"/>
<evidence type="ECO:0000313" key="2">
    <source>
        <dbReference type="EMBL" id="KAG1823356.1"/>
    </source>
</evidence>
<accession>A0A9P7EJF8</accession>
<dbReference type="Proteomes" id="UP000807769">
    <property type="component" value="Unassembled WGS sequence"/>
</dbReference>
<reference evidence="2" key="1">
    <citation type="journal article" date="2020" name="New Phytol.">
        <title>Comparative genomics reveals dynamic genome evolution in host specialist ectomycorrhizal fungi.</title>
        <authorList>
            <person name="Lofgren L.A."/>
            <person name="Nguyen N.H."/>
            <person name="Vilgalys R."/>
            <person name="Ruytinx J."/>
            <person name="Liao H.L."/>
            <person name="Branco S."/>
            <person name="Kuo A."/>
            <person name="LaButti K."/>
            <person name="Lipzen A."/>
            <person name="Andreopoulos W."/>
            <person name="Pangilinan J."/>
            <person name="Riley R."/>
            <person name="Hundley H."/>
            <person name="Na H."/>
            <person name="Barry K."/>
            <person name="Grigoriev I.V."/>
            <person name="Stajich J.E."/>
            <person name="Kennedy P.G."/>
        </authorList>
    </citation>
    <scope>NUCLEOTIDE SEQUENCE</scope>
    <source>
        <strain evidence="2">MN1</strain>
    </source>
</reference>
<dbReference type="GeneID" id="64626404"/>
<dbReference type="RefSeq" id="XP_041197416.1">
    <property type="nucleotide sequence ID" value="XM_041332387.1"/>
</dbReference>
<feature type="compositionally biased region" description="Basic and acidic residues" evidence="1">
    <location>
        <begin position="88"/>
        <end position="101"/>
    </location>
</feature>
<sequence>MHLKAQLLSPRIAPVILYNELLEIAGLSSDGHADILTNLQASQSNHDFITTTLRQAVSQLPSTIASRLECAPLTILSQPTLILVSVEEPTKKPEAVETKEKLRAKRKKRRGAGGGATQGATIGADSGPVSAGASHGGKTGGKGKGGKKK</sequence>
<evidence type="ECO:0000256" key="1">
    <source>
        <dbReference type="SAM" id="MobiDB-lite"/>
    </source>
</evidence>
<dbReference type="OrthoDB" id="5421607at2759"/>